<dbReference type="FunFam" id="3.30.70.270:FF:000001">
    <property type="entry name" value="Diguanylate cyclase domain protein"/>
    <property type="match status" value="1"/>
</dbReference>
<dbReference type="InterPro" id="IPR029016">
    <property type="entry name" value="GAF-like_dom_sf"/>
</dbReference>
<keyword evidence="4" id="KW-1185">Reference proteome</keyword>
<dbReference type="InterPro" id="IPR000160">
    <property type="entry name" value="GGDEF_dom"/>
</dbReference>
<dbReference type="PROSITE" id="PS50887">
    <property type="entry name" value="GGDEF"/>
    <property type="match status" value="1"/>
</dbReference>
<feature type="transmembrane region" description="Helical" evidence="1">
    <location>
        <begin position="206"/>
        <end position="227"/>
    </location>
</feature>
<keyword evidence="1" id="KW-0472">Membrane</keyword>
<dbReference type="AlphaFoldDB" id="A0A9E8LV28"/>
<dbReference type="PANTHER" id="PTHR45138">
    <property type="entry name" value="REGULATORY COMPONENTS OF SENSORY TRANSDUCTION SYSTEM"/>
    <property type="match status" value="1"/>
</dbReference>
<dbReference type="Pfam" id="PF00990">
    <property type="entry name" value="GGDEF"/>
    <property type="match status" value="1"/>
</dbReference>
<feature type="transmembrane region" description="Helical" evidence="1">
    <location>
        <begin position="148"/>
        <end position="168"/>
    </location>
</feature>
<sequence>MFVDKKRRIGIWVVWSFLFPLLVSYAYIITPNEGEWHWGDVFIFCLLFIGAAMIPIVVNNTPLSMTQWVTLATFLDFGLFTELVLSQIAVFVVLFRLKLPKEQWYRYPLNSTMFLLVSVISGQLYYLFGGNHDVYTINNSSFLSLAALYMLVYFLSNHWLLNFIYPIIYKTKRPIVSEDFLWELLLLIGIFPIGLILYFLYNTLGIISAFLIGLPVMSMLFVLNTYYRSQQMNQYLKKAVEFGHRLTEQLQENEVLDVFIQNVIRIFPIDYIYIFQDNRENQLHLTRKYGRGMDTTIDIVQDQNGFSSVDGLTKQARLYKEKREWRRTLDGYVPNDAESVLSVPAMNNNELIGLIIIASTKKREYEKFHLLIIEMLSSYLAIALENARHYEKTKHQSERCHLTHLYNARAFTETLEKEFHRLNGKKIRSLSLLIIDIDHFKHVNDTYGHQSGNEILCQLADLLRTLVGKIGFLARYGGEEFVVLLPNVDKEKANLLGERIRKTIENRTFVLFDDLSEVRRKLTVRITVSIGVASAPKDTDDPMTLLRYADRALYVGAKRVGRNKVSHYVG</sequence>
<dbReference type="NCBIfam" id="TIGR00254">
    <property type="entry name" value="GGDEF"/>
    <property type="match status" value="1"/>
</dbReference>
<dbReference type="InterPro" id="IPR003018">
    <property type="entry name" value="GAF"/>
</dbReference>
<keyword evidence="1" id="KW-1133">Transmembrane helix</keyword>
<dbReference type="Proteomes" id="UP001164718">
    <property type="component" value="Chromosome"/>
</dbReference>
<dbReference type="SUPFAM" id="SSF55073">
    <property type="entry name" value="Nucleotide cyclase"/>
    <property type="match status" value="1"/>
</dbReference>
<protein>
    <submittedName>
        <fullName evidence="3">Sensor domain-containing diguanylate cyclase</fullName>
    </submittedName>
</protein>
<feature type="transmembrane region" description="Helical" evidence="1">
    <location>
        <begin position="12"/>
        <end position="29"/>
    </location>
</feature>
<feature type="transmembrane region" description="Helical" evidence="1">
    <location>
        <begin position="180"/>
        <end position="200"/>
    </location>
</feature>
<dbReference type="InterPro" id="IPR043128">
    <property type="entry name" value="Rev_trsase/Diguanyl_cyclase"/>
</dbReference>
<dbReference type="RefSeq" id="WP_275418024.1">
    <property type="nucleotide sequence ID" value="NZ_CP106878.1"/>
</dbReference>
<dbReference type="KEGG" id="faf:OE104_02560"/>
<evidence type="ECO:0000256" key="1">
    <source>
        <dbReference type="SAM" id="Phobius"/>
    </source>
</evidence>
<feature type="transmembrane region" description="Helical" evidence="1">
    <location>
        <begin position="70"/>
        <end position="95"/>
    </location>
</feature>
<accession>A0A9E8LV28</accession>
<evidence type="ECO:0000313" key="4">
    <source>
        <dbReference type="Proteomes" id="UP001164718"/>
    </source>
</evidence>
<dbReference type="EMBL" id="CP106878">
    <property type="protein sequence ID" value="WAA10240.1"/>
    <property type="molecule type" value="Genomic_DNA"/>
</dbReference>
<reference evidence="3" key="1">
    <citation type="submission" date="2022-09" db="EMBL/GenBank/DDBJ databases">
        <title>Complete Genomes of Fervidibacillus albus and Fervidibacillus halotolerans isolated from tidal flat sediments.</title>
        <authorList>
            <person name="Kwon K.K."/>
            <person name="Yang S.-H."/>
            <person name="Park M.J."/>
            <person name="Oh H.-M."/>
        </authorList>
    </citation>
    <scope>NUCLEOTIDE SEQUENCE</scope>
    <source>
        <strain evidence="3">MEBiC13591</strain>
    </source>
</reference>
<dbReference type="SMART" id="SM00267">
    <property type="entry name" value="GGDEF"/>
    <property type="match status" value="1"/>
</dbReference>
<dbReference type="GO" id="GO:1902201">
    <property type="term" value="P:negative regulation of bacterial-type flagellum-dependent cell motility"/>
    <property type="evidence" value="ECO:0007669"/>
    <property type="project" value="TreeGrafter"/>
</dbReference>
<dbReference type="Gene3D" id="3.30.450.40">
    <property type="match status" value="1"/>
</dbReference>
<dbReference type="SMART" id="SM00065">
    <property type="entry name" value="GAF"/>
    <property type="match status" value="1"/>
</dbReference>
<dbReference type="InterPro" id="IPR050469">
    <property type="entry name" value="Diguanylate_Cyclase"/>
</dbReference>
<dbReference type="GO" id="GO:0052621">
    <property type="term" value="F:diguanylate cyclase activity"/>
    <property type="evidence" value="ECO:0007669"/>
    <property type="project" value="TreeGrafter"/>
</dbReference>
<gene>
    <name evidence="3" type="ORF">OE104_02560</name>
</gene>
<feature type="transmembrane region" description="Helical" evidence="1">
    <location>
        <begin position="41"/>
        <end position="58"/>
    </location>
</feature>
<evidence type="ECO:0000313" key="3">
    <source>
        <dbReference type="EMBL" id="WAA10240.1"/>
    </source>
</evidence>
<organism evidence="3 4">
    <name type="scientific">Fervidibacillus albus</name>
    <dbReference type="NCBI Taxonomy" id="2980026"/>
    <lineage>
        <taxon>Bacteria</taxon>
        <taxon>Bacillati</taxon>
        <taxon>Bacillota</taxon>
        <taxon>Bacilli</taxon>
        <taxon>Bacillales</taxon>
        <taxon>Bacillaceae</taxon>
        <taxon>Fervidibacillus</taxon>
    </lineage>
</organism>
<feature type="domain" description="GGDEF" evidence="2">
    <location>
        <begin position="428"/>
        <end position="570"/>
    </location>
</feature>
<dbReference type="CDD" id="cd01949">
    <property type="entry name" value="GGDEF"/>
    <property type="match status" value="1"/>
</dbReference>
<name>A0A9E8LV28_9BACI</name>
<dbReference type="Gene3D" id="3.30.70.270">
    <property type="match status" value="1"/>
</dbReference>
<proteinExistence type="predicted"/>
<dbReference type="GO" id="GO:0043709">
    <property type="term" value="P:cell adhesion involved in single-species biofilm formation"/>
    <property type="evidence" value="ECO:0007669"/>
    <property type="project" value="TreeGrafter"/>
</dbReference>
<evidence type="ECO:0000259" key="2">
    <source>
        <dbReference type="PROSITE" id="PS50887"/>
    </source>
</evidence>
<dbReference type="GO" id="GO:0005886">
    <property type="term" value="C:plasma membrane"/>
    <property type="evidence" value="ECO:0007669"/>
    <property type="project" value="TreeGrafter"/>
</dbReference>
<dbReference type="InterPro" id="IPR029787">
    <property type="entry name" value="Nucleotide_cyclase"/>
</dbReference>
<feature type="transmembrane region" description="Helical" evidence="1">
    <location>
        <begin position="107"/>
        <end position="128"/>
    </location>
</feature>
<keyword evidence="1" id="KW-0812">Transmembrane</keyword>
<dbReference type="PANTHER" id="PTHR45138:SF9">
    <property type="entry name" value="DIGUANYLATE CYCLASE DGCM-RELATED"/>
    <property type="match status" value="1"/>
</dbReference>
<dbReference type="SUPFAM" id="SSF55781">
    <property type="entry name" value="GAF domain-like"/>
    <property type="match status" value="1"/>
</dbReference>